<feature type="compositionally biased region" description="Polar residues" evidence="1">
    <location>
        <begin position="187"/>
        <end position="202"/>
    </location>
</feature>
<reference evidence="2" key="1">
    <citation type="submission" date="2022-03" db="EMBL/GenBank/DDBJ databases">
        <authorList>
            <person name="Tunstrom K."/>
        </authorList>
    </citation>
    <scope>NUCLEOTIDE SEQUENCE</scope>
</reference>
<feature type="region of interest" description="Disordered" evidence="1">
    <location>
        <begin position="234"/>
        <end position="253"/>
    </location>
</feature>
<feature type="compositionally biased region" description="Basic residues" evidence="1">
    <location>
        <begin position="234"/>
        <end position="249"/>
    </location>
</feature>
<feature type="region of interest" description="Disordered" evidence="1">
    <location>
        <begin position="103"/>
        <end position="136"/>
    </location>
</feature>
<feature type="region of interest" description="Disordered" evidence="1">
    <location>
        <begin position="148"/>
        <end position="218"/>
    </location>
</feature>
<proteinExistence type="predicted"/>
<feature type="compositionally biased region" description="Basic and acidic residues" evidence="1">
    <location>
        <begin position="389"/>
        <end position="406"/>
    </location>
</feature>
<protein>
    <submittedName>
        <fullName evidence="2">Uncharacterized protein</fullName>
    </submittedName>
</protein>
<feature type="compositionally biased region" description="Polar residues" evidence="1">
    <location>
        <begin position="162"/>
        <end position="171"/>
    </location>
</feature>
<feature type="compositionally biased region" description="Basic and acidic residues" evidence="1">
    <location>
        <begin position="174"/>
        <end position="185"/>
    </location>
</feature>
<feature type="compositionally biased region" description="Polar residues" evidence="1">
    <location>
        <begin position="433"/>
        <end position="443"/>
    </location>
</feature>
<name>A0AAU9VED4_EUPED</name>
<dbReference type="EMBL" id="CAKOGL010000031">
    <property type="protein sequence ID" value="CAH2108713.1"/>
    <property type="molecule type" value="Genomic_DNA"/>
</dbReference>
<organism evidence="2 3">
    <name type="scientific">Euphydryas editha</name>
    <name type="common">Edith's checkerspot</name>
    <dbReference type="NCBI Taxonomy" id="104508"/>
    <lineage>
        <taxon>Eukaryota</taxon>
        <taxon>Metazoa</taxon>
        <taxon>Ecdysozoa</taxon>
        <taxon>Arthropoda</taxon>
        <taxon>Hexapoda</taxon>
        <taxon>Insecta</taxon>
        <taxon>Pterygota</taxon>
        <taxon>Neoptera</taxon>
        <taxon>Endopterygota</taxon>
        <taxon>Lepidoptera</taxon>
        <taxon>Glossata</taxon>
        <taxon>Ditrysia</taxon>
        <taxon>Papilionoidea</taxon>
        <taxon>Nymphalidae</taxon>
        <taxon>Nymphalinae</taxon>
        <taxon>Euphydryas</taxon>
    </lineage>
</organism>
<gene>
    <name evidence="2" type="ORF">EEDITHA_LOCUS22621</name>
</gene>
<evidence type="ECO:0000256" key="1">
    <source>
        <dbReference type="SAM" id="MobiDB-lite"/>
    </source>
</evidence>
<dbReference type="Proteomes" id="UP001153954">
    <property type="component" value="Unassembled WGS sequence"/>
</dbReference>
<evidence type="ECO:0000313" key="3">
    <source>
        <dbReference type="Proteomes" id="UP001153954"/>
    </source>
</evidence>
<comment type="caution">
    <text evidence="2">The sequence shown here is derived from an EMBL/GenBank/DDBJ whole genome shotgun (WGS) entry which is preliminary data.</text>
</comment>
<feature type="compositionally biased region" description="Polar residues" evidence="1">
    <location>
        <begin position="339"/>
        <end position="357"/>
    </location>
</feature>
<feature type="region of interest" description="Disordered" evidence="1">
    <location>
        <begin position="476"/>
        <end position="508"/>
    </location>
</feature>
<accession>A0AAU9VED4</accession>
<feature type="compositionally biased region" description="Low complexity" evidence="1">
    <location>
        <begin position="151"/>
        <end position="161"/>
    </location>
</feature>
<keyword evidence="3" id="KW-1185">Reference proteome</keyword>
<evidence type="ECO:0000313" key="2">
    <source>
        <dbReference type="EMBL" id="CAH2108713.1"/>
    </source>
</evidence>
<sequence>MDEISFWVYTKRAPCLFNYDNVVKKQIEQAHCSKAKPASVQSACEEVPSPKKKKRKLKLLDDDSVSSEKQQNVYFETSKCEKQKTAPGSCKSEAIASAIDFNIKNSPQPNTTKRMKLQRNSQTTPQKKNKLVTSTPKVTTNLRRSLRKAQQNHSNSQLNNSFEINNSTLINGSPEEKQEHIEEGNLQKVQSADQTGGQNKSKTTVKEKDTVVPNGQFDDLSDVSGFTANYIRSTKMHSSKRPRKLRSRNSRNLIKDTKQNVTLESEKMLVCVNKSVNTQLPDTAVLNCSTDSSHNVINLVSVKSNEKSNKLNKSTSLLKFIDAKVQKGNTSNKIDKQGSKSNVNISFQSATKTSGTSRYPRRQRNNTFGDSDQNDSKINNTTVNSLTTRHSDRKTSKLNNSDRKENTQNIVTTRTRSGRRLGPQIEPVESGCSGLQLNDSSEQVSSNVALNVASPTKRGKKTNNSSVRCLRSRRCRNKNGQELHKDSISDESVKKDENITQSSAIHPSTPRCISRVKKSMDKTGQSLRRDSLRDKSGFAACFSDSDSDSEPLEQRKFFC</sequence>
<feature type="compositionally biased region" description="Basic and acidic residues" evidence="1">
    <location>
        <begin position="479"/>
        <end position="498"/>
    </location>
</feature>
<dbReference type="AlphaFoldDB" id="A0AAU9VED4"/>
<feature type="compositionally biased region" description="Polar residues" evidence="1">
    <location>
        <begin position="365"/>
        <end position="388"/>
    </location>
</feature>
<feature type="region of interest" description="Disordered" evidence="1">
    <location>
        <begin position="39"/>
        <end position="64"/>
    </location>
</feature>
<feature type="region of interest" description="Disordered" evidence="1">
    <location>
        <begin position="329"/>
        <end position="443"/>
    </location>
</feature>